<dbReference type="InterPro" id="IPR001680">
    <property type="entry name" value="WD40_rpt"/>
</dbReference>
<dbReference type="RefSeq" id="XP_007865944.1">
    <property type="nucleotide sequence ID" value="XM_007867753.1"/>
</dbReference>
<evidence type="ECO:0000313" key="8">
    <source>
        <dbReference type="Proteomes" id="UP000030669"/>
    </source>
</evidence>
<evidence type="ECO:0000256" key="4">
    <source>
        <dbReference type="PROSITE-ProRule" id="PRU00221"/>
    </source>
</evidence>
<dbReference type="InterPro" id="IPR015943">
    <property type="entry name" value="WD40/YVTN_repeat-like_dom_sf"/>
</dbReference>
<keyword evidence="3" id="KW-0677">Repeat</keyword>
<gene>
    <name evidence="7" type="ORF">GLOTRDRAFT_138656</name>
</gene>
<proteinExistence type="inferred from homology"/>
<dbReference type="GO" id="GO:0010997">
    <property type="term" value="F:anaphase-promoting complex binding"/>
    <property type="evidence" value="ECO:0007669"/>
    <property type="project" value="InterPro"/>
</dbReference>
<evidence type="ECO:0000256" key="2">
    <source>
        <dbReference type="ARBA" id="ARBA00022574"/>
    </source>
</evidence>
<sequence>MEFRTPTKKRRHSSPLPSIDRYSAKRRRLSGITPEAPNSFRQDNPSAKSRAVGCSDRFISLRPEVSIPLFISPRTERYTQFFGLKGRNVLSFEKKSSGEHENAPFRSLSSHAEAISVGTLAIPATSAFANLVNTRQAVLALDGSGISQDIFAHPLTWSYKNVLAVACEIDLYYQDLTTRAVSRLGSLSGPYGDYRAVEWADRHEENTLAAGTTSGLVELWKLGGKDPVRRWSTDNSTGSVGGMAWNGHVVAVGTRDGSVTLYDTRTPGPAGIVHAHKTKVHGVKWSMDWNYLATSDDSGEVCIWDYRKGRGLFAGKSLGRMKHDGPVKAIAWCPWDADILTTGSMYPEGAIKTWSIKSVAASIVPNSVPKRTINLDTSVTSVHWSSHCKELLSTHGRSWRPSDRPSTGTRPPKPIPVISPLSNSLTVFRFPSYGRLVSVKSHGNPIGTSVVSPDGTSVFTVCPKEENMKLWKVWSAAPKKEKEKTMYSQSMIR</sequence>
<dbReference type="eggNOG" id="KOG0305">
    <property type="taxonomic scope" value="Eukaryota"/>
</dbReference>
<dbReference type="SMART" id="SM00320">
    <property type="entry name" value="WD40"/>
    <property type="match status" value="5"/>
</dbReference>
<evidence type="ECO:0000256" key="1">
    <source>
        <dbReference type="ARBA" id="ARBA00006445"/>
    </source>
</evidence>
<dbReference type="KEGG" id="gtr:GLOTRDRAFT_138656"/>
<feature type="domain" description="CDC20/Fizzy WD40" evidence="6">
    <location>
        <begin position="141"/>
        <end position="471"/>
    </location>
</feature>
<comment type="similarity">
    <text evidence="1">Belongs to the WD repeat CDC20/Fizzy family.</text>
</comment>
<dbReference type="GO" id="GO:0031145">
    <property type="term" value="P:anaphase-promoting complex-dependent catabolic process"/>
    <property type="evidence" value="ECO:0007669"/>
    <property type="project" value="TreeGrafter"/>
</dbReference>
<dbReference type="OrthoDB" id="10263272at2759"/>
<dbReference type="InterPro" id="IPR033010">
    <property type="entry name" value="Cdc20/Fizzy"/>
</dbReference>
<dbReference type="GO" id="GO:0005680">
    <property type="term" value="C:anaphase-promoting complex"/>
    <property type="evidence" value="ECO:0007669"/>
    <property type="project" value="TreeGrafter"/>
</dbReference>
<dbReference type="InterPro" id="IPR056150">
    <property type="entry name" value="WD40_CDC20-Fz"/>
</dbReference>
<evidence type="ECO:0000313" key="7">
    <source>
        <dbReference type="EMBL" id="EPQ55928.1"/>
    </source>
</evidence>
<dbReference type="Proteomes" id="UP000030669">
    <property type="component" value="Unassembled WGS sequence"/>
</dbReference>
<dbReference type="PROSITE" id="PS50294">
    <property type="entry name" value="WD_REPEATS_REGION"/>
    <property type="match status" value="1"/>
</dbReference>
<dbReference type="GO" id="GO:1905786">
    <property type="term" value="P:positive regulation of anaphase-promoting complex-dependent catabolic process"/>
    <property type="evidence" value="ECO:0007669"/>
    <property type="project" value="TreeGrafter"/>
</dbReference>
<dbReference type="Gene3D" id="2.130.10.10">
    <property type="entry name" value="YVTN repeat-like/Quinoprotein amine dehydrogenase"/>
    <property type="match status" value="1"/>
</dbReference>
<feature type="region of interest" description="Disordered" evidence="5">
    <location>
        <begin position="1"/>
        <end position="50"/>
    </location>
</feature>
<feature type="compositionally biased region" description="Basic residues" evidence="5">
    <location>
        <begin position="1"/>
        <end position="13"/>
    </location>
</feature>
<evidence type="ECO:0000256" key="3">
    <source>
        <dbReference type="ARBA" id="ARBA00022737"/>
    </source>
</evidence>
<dbReference type="PROSITE" id="PS50082">
    <property type="entry name" value="WD_REPEATS_2"/>
    <property type="match status" value="1"/>
</dbReference>
<dbReference type="AlphaFoldDB" id="S7Q909"/>
<dbReference type="GO" id="GO:1990757">
    <property type="term" value="F:ubiquitin ligase activator activity"/>
    <property type="evidence" value="ECO:0007669"/>
    <property type="project" value="TreeGrafter"/>
</dbReference>
<evidence type="ECO:0000256" key="5">
    <source>
        <dbReference type="SAM" id="MobiDB-lite"/>
    </source>
</evidence>
<reference evidence="7 8" key="1">
    <citation type="journal article" date="2012" name="Science">
        <title>The Paleozoic origin of enzymatic lignin decomposition reconstructed from 31 fungal genomes.</title>
        <authorList>
            <person name="Floudas D."/>
            <person name="Binder M."/>
            <person name="Riley R."/>
            <person name="Barry K."/>
            <person name="Blanchette R.A."/>
            <person name="Henrissat B."/>
            <person name="Martinez A.T."/>
            <person name="Otillar R."/>
            <person name="Spatafora J.W."/>
            <person name="Yadav J.S."/>
            <person name="Aerts A."/>
            <person name="Benoit I."/>
            <person name="Boyd A."/>
            <person name="Carlson A."/>
            <person name="Copeland A."/>
            <person name="Coutinho P.M."/>
            <person name="de Vries R.P."/>
            <person name="Ferreira P."/>
            <person name="Findley K."/>
            <person name="Foster B."/>
            <person name="Gaskell J."/>
            <person name="Glotzer D."/>
            <person name="Gorecki P."/>
            <person name="Heitman J."/>
            <person name="Hesse C."/>
            <person name="Hori C."/>
            <person name="Igarashi K."/>
            <person name="Jurgens J.A."/>
            <person name="Kallen N."/>
            <person name="Kersten P."/>
            <person name="Kohler A."/>
            <person name="Kuees U."/>
            <person name="Kumar T.K.A."/>
            <person name="Kuo A."/>
            <person name="LaButti K."/>
            <person name="Larrondo L.F."/>
            <person name="Lindquist E."/>
            <person name="Ling A."/>
            <person name="Lombard V."/>
            <person name="Lucas S."/>
            <person name="Lundell T."/>
            <person name="Martin R."/>
            <person name="McLaughlin D.J."/>
            <person name="Morgenstern I."/>
            <person name="Morin E."/>
            <person name="Murat C."/>
            <person name="Nagy L.G."/>
            <person name="Nolan M."/>
            <person name="Ohm R.A."/>
            <person name="Patyshakuliyeva A."/>
            <person name="Rokas A."/>
            <person name="Ruiz-Duenas F.J."/>
            <person name="Sabat G."/>
            <person name="Salamov A."/>
            <person name="Samejima M."/>
            <person name="Schmutz J."/>
            <person name="Slot J.C."/>
            <person name="St John F."/>
            <person name="Stenlid J."/>
            <person name="Sun H."/>
            <person name="Sun S."/>
            <person name="Syed K."/>
            <person name="Tsang A."/>
            <person name="Wiebenga A."/>
            <person name="Young D."/>
            <person name="Pisabarro A."/>
            <person name="Eastwood D.C."/>
            <person name="Martin F."/>
            <person name="Cullen D."/>
            <person name="Grigoriev I.V."/>
            <person name="Hibbett D.S."/>
        </authorList>
    </citation>
    <scope>NUCLEOTIDE SEQUENCE [LARGE SCALE GENOMIC DNA]</scope>
    <source>
        <strain evidence="7 8">ATCC 11539</strain>
    </source>
</reference>
<dbReference type="HOGENOM" id="CLU_014831_6_0_1"/>
<feature type="region of interest" description="Disordered" evidence="5">
    <location>
        <begin position="395"/>
        <end position="416"/>
    </location>
</feature>
<organism evidence="7 8">
    <name type="scientific">Gloeophyllum trabeum (strain ATCC 11539 / FP-39264 / Madison 617)</name>
    <name type="common">Brown rot fungus</name>
    <dbReference type="NCBI Taxonomy" id="670483"/>
    <lineage>
        <taxon>Eukaryota</taxon>
        <taxon>Fungi</taxon>
        <taxon>Dikarya</taxon>
        <taxon>Basidiomycota</taxon>
        <taxon>Agaricomycotina</taxon>
        <taxon>Agaricomycetes</taxon>
        <taxon>Gloeophyllales</taxon>
        <taxon>Gloeophyllaceae</taxon>
        <taxon>Gloeophyllum</taxon>
    </lineage>
</organism>
<protein>
    <submittedName>
        <fullName evidence="7">WD40 repeat-like protein</fullName>
    </submittedName>
</protein>
<evidence type="ECO:0000259" key="6">
    <source>
        <dbReference type="Pfam" id="PF24807"/>
    </source>
</evidence>
<keyword evidence="2 4" id="KW-0853">WD repeat</keyword>
<name>S7Q909_GLOTA</name>
<dbReference type="PANTHER" id="PTHR19918">
    <property type="entry name" value="CELL DIVISION CYCLE 20 CDC20 FIZZY -RELATED"/>
    <property type="match status" value="1"/>
</dbReference>
<dbReference type="STRING" id="670483.S7Q909"/>
<dbReference type="SUPFAM" id="SSF50978">
    <property type="entry name" value="WD40 repeat-like"/>
    <property type="match status" value="1"/>
</dbReference>
<keyword evidence="8" id="KW-1185">Reference proteome</keyword>
<dbReference type="OMA" id="CPAEEAM"/>
<dbReference type="Pfam" id="PF24807">
    <property type="entry name" value="WD40_CDC20-Fz"/>
    <property type="match status" value="1"/>
</dbReference>
<accession>S7Q909</accession>
<feature type="repeat" description="WD" evidence="4">
    <location>
        <begin position="273"/>
        <end position="314"/>
    </location>
</feature>
<dbReference type="InterPro" id="IPR036322">
    <property type="entry name" value="WD40_repeat_dom_sf"/>
</dbReference>
<dbReference type="EMBL" id="KB469301">
    <property type="protein sequence ID" value="EPQ55928.1"/>
    <property type="molecule type" value="Genomic_DNA"/>
</dbReference>
<dbReference type="GeneID" id="19304045"/>